<dbReference type="Pfam" id="PF02107">
    <property type="entry name" value="FlgH"/>
    <property type="match status" value="1"/>
</dbReference>
<dbReference type="RefSeq" id="WP_233488217.1">
    <property type="nucleotide sequence ID" value="NZ_CVPC01000013.1"/>
</dbReference>
<dbReference type="PRINTS" id="PR01008">
    <property type="entry name" value="FLGLRINGFLGH"/>
</dbReference>
<comment type="subcellular location">
    <subcellularLocation>
        <location evidence="7">Cell outer membrane</location>
    </subcellularLocation>
    <subcellularLocation>
        <location evidence="7">Bacterial flagellum basal body</location>
    </subcellularLocation>
</comment>
<reference evidence="9 10" key="1">
    <citation type="submission" date="2015-04" db="EMBL/GenBank/DDBJ databases">
        <authorList>
            <person name="Syromyatnikov M.Y."/>
            <person name="Popov V.N."/>
        </authorList>
    </citation>
    <scope>NUCLEOTIDE SEQUENCE [LARGE SCALE GENOMIC DNA]</scope>
    <source>
        <strain evidence="9 10">CECT 5292</strain>
    </source>
</reference>
<keyword evidence="3 8" id="KW-0732">Signal</keyword>
<organism evidence="9 10">
    <name type="scientific">Nereida ignava</name>
    <dbReference type="NCBI Taxonomy" id="282199"/>
    <lineage>
        <taxon>Bacteria</taxon>
        <taxon>Pseudomonadati</taxon>
        <taxon>Pseudomonadota</taxon>
        <taxon>Alphaproteobacteria</taxon>
        <taxon>Rhodobacterales</taxon>
        <taxon>Roseobacteraceae</taxon>
        <taxon>Nereida</taxon>
    </lineage>
</organism>
<protein>
    <recommendedName>
        <fullName evidence="7">Flagellar L-ring protein</fullName>
    </recommendedName>
    <alternativeName>
        <fullName evidence="7">Basal body L-ring protein</fullName>
    </alternativeName>
</protein>
<dbReference type="PANTHER" id="PTHR34933">
    <property type="entry name" value="FLAGELLAR L-RING PROTEIN"/>
    <property type="match status" value="1"/>
</dbReference>
<gene>
    <name evidence="7 9" type="primary">flgH</name>
    <name evidence="9" type="ORF">NIG5292_02202</name>
</gene>
<comment type="similarity">
    <text evidence="2 7">Belongs to the FlgH family.</text>
</comment>
<evidence type="ECO:0000256" key="1">
    <source>
        <dbReference type="ARBA" id="ARBA00002591"/>
    </source>
</evidence>
<dbReference type="GO" id="GO:0071973">
    <property type="term" value="P:bacterial-type flagellum-dependent cell motility"/>
    <property type="evidence" value="ECO:0007669"/>
    <property type="project" value="InterPro"/>
</dbReference>
<evidence type="ECO:0000256" key="6">
    <source>
        <dbReference type="ARBA" id="ARBA00023237"/>
    </source>
</evidence>
<accession>A0A0U1NN25</accession>
<evidence type="ECO:0000256" key="5">
    <source>
        <dbReference type="ARBA" id="ARBA00023143"/>
    </source>
</evidence>
<evidence type="ECO:0000256" key="7">
    <source>
        <dbReference type="HAMAP-Rule" id="MF_00415"/>
    </source>
</evidence>
<keyword evidence="6 7" id="KW-0998">Cell outer membrane</keyword>
<sequence>MILTHMFRTIGACTFCAALAGCNTTMMEEQNSLEYRPIMPMAEPAVRTGFATGAIYNSAQSGLFATDRRASRVGDILTVSFTERFQATKSQNAANGKSTDFEVNLPGALGLNRLEGALSSGTNQTFTGSGSAAQSNSLSGQMSVTVARVHDSGNLEILGQKKLTLNNGDEYIRVRGIVRPEDISSQNVVLSDRIANAEIKYIGAGDVADTSKVGWLQRTLTTIAPF</sequence>
<evidence type="ECO:0000256" key="8">
    <source>
        <dbReference type="SAM" id="SignalP"/>
    </source>
</evidence>
<dbReference type="EMBL" id="CVQV01000013">
    <property type="protein sequence ID" value="CRK76145.1"/>
    <property type="molecule type" value="Genomic_DNA"/>
</dbReference>
<dbReference type="PANTHER" id="PTHR34933:SF1">
    <property type="entry name" value="FLAGELLAR L-RING PROTEIN"/>
    <property type="match status" value="1"/>
</dbReference>
<dbReference type="InterPro" id="IPR000527">
    <property type="entry name" value="Flag_Lring"/>
</dbReference>
<dbReference type="GO" id="GO:0009279">
    <property type="term" value="C:cell outer membrane"/>
    <property type="evidence" value="ECO:0007669"/>
    <property type="project" value="UniProtKB-SubCell"/>
</dbReference>
<evidence type="ECO:0000313" key="9">
    <source>
        <dbReference type="EMBL" id="CRK76145.1"/>
    </source>
</evidence>
<keyword evidence="10" id="KW-1185">Reference proteome</keyword>
<feature type="signal peptide" evidence="8">
    <location>
        <begin position="1"/>
        <end position="20"/>
    </location>
</feature>
<keyword evidence="5 7" id="KW-0975">Bacterial flagellum</keyword>
<keyword evidence="4 7" id="KW-0472">Membrane</keyword>
<dbReference type="GO" id="GO:0003774">
    <property type="term" value="F:cytoskeletal motor activity"/>
    <property type="evidence" value="ECO:0007669"/>
    <property type="project" value="InterPro"/>
</dbReference>
<comment type="subunit">
    <text evidence="7">The basal body constitutes a major portion of the flagellar organelle and consists of four rings (L,P,S, and M) mounted on a central rod.</text>
</comment>
<proteinExistence type="inferred from homology"/>
<evidence type="ECO:0000256" key="3">
    <source>
        <dbReference type="ARBA" id="ARBA00022729"/>
    </source>
</evidence>
<dbReference type="GO" id="GO:0009427">
    <property type="term" value="C:bacterial-type flagellum basal body, distal rod, L ring"/>
    <property type="evidence" value="ECO:0007669"/>
    <property type="project" value="InterPro"/>
</dbReference>
<evidence type="ECO:0000256" key="2">
    <source>
        <dbReference type="ARBA" id="ARBA00006929"/>
    </source>
</evidence>
<dbReference type="STRING" id="282199.GCA_001049735_02201"/>
<dbReference type="HAMAP" id="MF_00415">
    <property type="entry name" value="FlgH"/>
    <property type="match status" value="1"/>
</dbReference>
<comment type="function">
    <text evidence="1 7">Assembles around the rod to form the L-ring and probably protects the motor/basal body from shearing forces during rotation.</text>
</comment>
<feature type="chain" id="PRO_5008861112" description="Flagellar L-ring protein" evidence="8">
    <location>
        <begin position="21"/>
        <end position="226"/>
    </location>
</feature>
<dbReference type="AlphaFoldDB" id="A0A0U1NN25"/>
<name>A0A0U1NN25_9RHOB</name>
<dbReference type="Proteomes" id="UP000048949">
    <property type="component" value="Unassembled WGS sequence"/>
</dbReference>
<evidence type="ECO:0000313" key="10">
    <source>
        <dbReference type="Proteomes" id="UP000048949"/>
    </source>
</evidence>
<evidence type="ECO:0000256" key="4">
    <source>
        <dbReference type="ARBA" id="ARBA00023136"/>
    </source>
</evidence>